<evidence type="ECO:0000256" key="1">
    <source>
        <dbReference type="ARBA" id="ARBA00022741"/>
    </source>
</evidence>
<organism evidence="13">
    <name type="scientific">uncultured marine thaumarchaeote KM3_79_H09</name>
    <dbReference type="NCBI Taxonomy" id="1456299"/>
    <lineage>
        <taxon>Archaea</taxon>
        <taxon>Nitrososphaerota</taxon>
        <taxon>environmental samples</taxon>
    </lineage>
</organism>
<feature type="binding site" evidence="10">
    <location>
        <position position="28"/>
    </location>
    <ligand>
        <name>ATP</name>
        <dbReference type="ChEBI" id="CHEBI:30616"/>
    </ligand>
</feature>
<protein>
    <recommendedName>
        <fullName evidence="10">ATP-dependent DNA helicase Hel308</fullName>
        <ecNumber evidence="10">5.6.2.4</ecNumber>
    </recommendedName>
    <alternativeName>
        <fullName evidence="10">DNA 3'-5' helicase Hel308</fullName>
    </alternativeName>
</protein>
<evidence type="ECO:0000259" key="11">
    <source>
        <dbReference type="PROSITE" id="PS51192"/>
    </source>
</evidence>
<dbReference type="CDD" id="cd18795">
    <property type="entry name" value="SF2_C_Ski2"/>
    <property type="match status" value="1"/>
</dbReference>
<comment type="function">
    <text evidence="10">DNA-dependent ATPase and 3'-5' DNA helicase that may be involved in repair of stalled replication forks.</text>
</comment>
<evidence type="ECO:0000256" key="8">
    <source>
        <dbReference type="ARBA" id="ARBA00023235"/>
    </source>
</evidence>
<dbReference type="InterPro" id="IPR027417">
    <property type="entry name" value="P-loop_NTPase"/>
</dbReference>
<keyword evidence="7 10" id="KW-0234">DNA repair</keyword>
<evidence type="ECO:0000256" key="4">
    <source>
        <dbReference type="ARBA" id="ARBA00022806"/>
    </source>
</evidence>
<accession>A0A075HQ93</accession>
<dbReference type="InterPro" id="IPR050474">
    <property type="entry name" value="Hel308_SKI2-like"/>
</dbReference>
<gene>
    <name evidence="13" type="primary">helS</name>
    <name evidence="10" type="synonym">hel308</name>
</gene>
<dbReference type="GO" id="GO:0005524">
    <property type="term" value="F:ATP binding"/>
    <property type="evidence" value="ECO:0007669"/>
    <property type="project" value="UniProtKB-UniRule"/>
</dbReference>
<dbReference type="AlphaFoldDB" id="A0A075HQ93"/>
<dbReference type="SUPFAM" id="SSF46785">
    <property type="entry name" value="Winged helix' DNA-binding domain"/>
    <property type="match status" value="1"/>
</dbReference>
<comment type="similarity">
    <text evidence="10">Belongs to the helicase family. Hel308 subfamily.</text>
</comment>
<name>A0A075HQ93_9ARCH</name>
<keyword evidence="3 10" id="KW-0378">Hydrolase</keyword>
<keyword evidence="4 10" id="KW-0347">Helicase</keyword>
<dbReference type="GO" id="GO:0016887">
    <property type="term" value="F:ATP hydrolysis activity"/>
    <property type="evidence" value="ECO:0007669"/>
    <property type="project" value="RHEA"/>
</dbReference>
<evidence type="ECO:0000256" key="2">
    <source>
        <dbReference type="ARBA" id="ARBA00022763"/>
    </source>
</evidence>
<dbReference type="SMART" id="SM00490">
    <property type="entry name" value="HELICc"/>
    <property type="match status" value="1"/>
</dbReference>
<dbReference type="InterPro" id="IPR022965">
    <property type="entry name" value="Helicase_Hel308"/>
</dbReference>
<dbReference type="Pfam" id="PF21280">
    <property type="entry name" value="Helicase_dom4_arc"/>
    <property type="match status" value="1"/>
</dbReference>
<dbReference type="Gene3D" id="3.40.50.300">
    <property type="entry name" value="P-loop containing nucleotide triphosphate hydrolases"/>
    <property type="match status" value="2"/>
</dbReference>
<sequence length="739" mass="84935">MKVSKLDLDSQSINFLQSEGYDELFEPQEESVKAGLFDEKKNFLITIPTASGKTLIAMLAILSHLSKHKTKVVYLTPLRALTSEKFEEFKKLEKLSLGRKIKVALSTGDSKEKKEKLEDADVIFLTNESMDANMAFQQDWIYDIGLVVSDEIHLIGDDTRGPTLEIVLTRLRTGFIGKNPPKIVGLSATISNSNELADWLDCELVESTFRRVPLSEAVYSRHIITNQDREETEGNLRNDRQESRHQKDWIGLGLDTVDNGDQCLIFAMTRKNAVAWAKEAGRDVVKMLTEIQRKELEKISKKILPKDSYDNTKLTTELAHMVKNGTAFHHAGLDQRCRSIIETEFRNGHIKLLSATPTLASGVNLPARRVVIPSVMRYTNNGLEKISILEYKQMCGRAGRPQYDDMGESIIIAKGYPDEILEYYVDGIPEPLESKTLDEDSSLRINLLGYIYTSSKFNPTSYEKIIKFFSETFAAYQLSNEDILEKKISKQLEKLKEYGMITDENGFEPTKFGIKVFYLRIDPKTAFDMTGYIEDYVRGTKHTFGILHMITNLPEFYSQYPIPEKYQENMDDLIDKNEKLYTQQKFSNEDCFKSLLILYKWIDAMTYQKMSELFDAEPGDIFYIKENAKDLVYTFTEIVKFWRDYAKENEQKKIVSEYQNLIDESDLLKLRIMHGVPEKYLELVKIKQIGRVRAQVLYKNGYKNKTSLKKVSLEKLAKIDKIGIVLAKSIKSQLESSKK</sequence>
<dbReference type="Gene3D" id="1.10.3380.30">
    <property type="match status" value="1"/>
</dbReference>
<dbReference type="GO" id="GO:0006281">
    <property type="term" value="P:DNA repair"/>
    <property type="evidence" value="ECO:0007669"/>
    <property type="project" value="UniProtKB-UniRule"/>
</dbReference>
<evidence type="ECO:0000256" key="6">
    <source>
        <dbReference type="ARBA" id="ARBA00023125"/>
    </source>
</evidence>
<evidence type="ECO:0000256" key="9">
    <source>
        <dbReference type="ARBA" id="ARBA00034617"/>
    </source>
</evidence>
<dbReference type="EC" id="5.6.2.4" evidence="10"/>
<dbReference type="SUPFAM" id="SSF158702">
    <property type="entry name" value="Sec63 N-terminal domain-like"/>
    <property type="match status" value="1"/>
</dbReference>
<dbReference type="PANTHER" id="PTHR47961:SF10">
    <property type="entry name" value="ATP-DEPENDENT DNA HELICASE HEL308"/>
    <property type="match status" value="1"/>
</dbReference>
<dbReference type="SUPFAM" id="SSF52540">
    <property type="entry name" value="P-loop containing nucleoside triphosphate hydrolases"/>
    <property type="match status" value="1"/>
</dbReference>
<dbReference type="PROSITE" id="PS51194">
    <property type="entry name" value="HELICASE_CTER"/>
    <property type="match status" value="1"/>
</dbReference>
<dbReference type="SMART" id="SM00487">
    <property type="entry name" value="DEXDc"/>
    <property type="match status" value="1"/>
</dbReference>
<dbReference type="GO" id="GO:0003677">
    <property type="term" value="F:DNA binding"/>
    <property type="evidence" value="ECO:0007669"/>
    <property type="project" value="UniProtKB-UniRule"/>
</dbReference>
<reference evidence="13" key="1">
    <citation type="journal article" date="2014" name="Genome Biol. Evol.">
        <title>Pangenome evidence for extensive interdomain horizontal transfer affecting lineage core and shell genes in uncultured planktonic thaumarchaeota and euryarchaeota.</title>
        <authorList>
            <person name="Deschamps P."/>
            <person name="Zivanovic Y."/>
            <person name="Moreira D."/>
            <person name="Rodriguez-Valera F."/>
            <person name="Lopez-Garcia P."/>
        </authorList>
    </citation>
    <scope>NUCLEOTIDE SEQUENCE</scope>
</reference>
<keyword evidence="8 10" id="KW-0413">Isomerase</keyword>
<proteinExistence type="inferred from homology"/>
<dbReference type="Pfam" id="PF00271">
    <property type="entry name" value="Helicase_C"/>
    <property type="match status" value="1"/>
</dbReference>
<dbReference type="InterPro" id="IPR001650">
    <property type="entry name" value="Helicase_C-like"/>
</dbReference>
<dbReference type="InterPro" id="IPR036390">
    <property type="entry name" value="WH_DNA-bd_sf"/>
</dbReference>
<comment type="subunit">
    <text evidence="10">Monomer.</text>
</comment>
<dbReference type="InterPro" id="IPR014001">
    <property type="entry name" value="Helicase_ATP-bd"/>
</dbReference>
<keyword evidence="2 10" id="KW-0227">DNA damage</keyword>
<evidence type="ECO:0000256" key="10">
    <source>
        <dbReference type="HAMAP-Rule" id="MF_00442"/>
    </source>
</evidence>
<dbReference type="HAMAP" id="MF_00442">
    <property type="entry name" value="Helicase_Hel308"/>
    <property type="match status" value="1"/>
</dbReference>
<evidence type="ECO:0000259" key="12">
    <source>
        <dbReference type="PROSITE" id="PS51194"/>
    </source>
</evidence>
<feature type="domain" description="Helicase ATP-binding" evidence="11">
    <location>
        <begin position="34"/>
        <end position="208"/>
    </location>
</feature>
<dbReference type="InterPro" id="IPR011545">
    <property type="entry name" value="DEAD/DEAH_box_helicase_dom"/>
</dbReference>
<keyword evidence="6 10" id="KW-0238">DNA-binding</keyword>
<feature type="domain" description="Helicase C-terminal" evidence="12">
    <location>
        <begin position="283"/>
        <end position="440"/>
    </location>
</feature>
<evidence type="ECO:0000256" key="5">
    <source>
        <dbReference type="ARBA" id="ARBA00022840"/>
    </source>
</evidence>
<comment type="catalytic activity">
    <reaction evidence="10">
        <text>ATP + H2O = ADP + phosphate + H(+)</text>
        <dbReference type="Rhea" id="RHEA:13065"/>
        <dbReference type="ChEBI" id="CHEBI:15377"/>
        <dbReference type="ChEBI" id="CHEBI:15378"/>
        <dbReference type="ChEBI" id="CHEBI:30616"/>
        <dbReference type="ChEBI" id="CHEBI:43474"/>
        <dbReference type="ChEBI" id="CHEBI:456216"/>
        <dbReference type="EC" id="5.6.2.4"/>
    </reaction>
</comment>
<evidence type="ECO:0000313" key="13">
    <source>
        <dbReference type="EMBL" id="AIF17994.1"/>
    </source>
</evidence>
<dbReference type="GO" id="GO:0043138">
    <property type="term" value="F:3'-5' DNA helicase activity"/>
    <property type="evidence" value="ECO:0007669"/>
    <property type="project" value="UniProtKB-UniRule"/>
</dbReference>
<comment type="catalytic activity">
    <reaction evidence="9 10">
        <text>Couples ATP hydrolysis with the unwinding of duplex DNA by translocating in the 3'-5' direction.</text>
        <dbReference type="EC" id="5.6.2.4"/>
    </reaction>
</comment>
<dbReference type="InterPro" id="IPR048772">
    <property type="entry name" value="Hel308-like_dom4"/>
</dbReference>
<dbReference type="PANTHER" id="PTHR47961">
    <property type="entry name" value="DNA POLYMERASE THETA, PUTATIVE (AFU_ORTHOLOGUE AFUA_1G05260)-RELATED"/>
    <property type="match status" value="1"/>
</dbReference>
<dbReference type="PROSITE" id="PS51192">
    <property type="entry name" value="HELICASE_ATP_BIND_1"/>
    <property type="match status" value="1"/>
</dbReference>
<dbReference type="Gene3D" id="1.10.150.20">
    <property type="entry name" value="5' to 3' exonuclease, C-terminal subdomain"/>
    <property type="match status" value="1"/>
</dbReference>
<evidence type="ECO:0000256" key="7">
    <source>
        <dbReference type="ARBA" id="ARBA00023204"/>
    </source>
</evidence>
<keyword evidence="1 10" id="KW-0547">Nucleotide-binding</keyword>
<evidence type="ECO:0000256" key="3">
    <source>
        <dbReference type="ARBA" id="ARBA00022801"/>
    </source>
</evidence>
<dbReference type="EMBL" id="KF901098">
    <property type="protein sequence ID" value="AIF17994.1"/>
    <property type="molecule type" value="Genomic_DNA"/>
</dbReference>
<dbReference type="Pfam" id="PF00270">
    <property type="entry name" value="DEAD"/>
    <property type="match status" value="1"/>
</dbReference>
<keyword evidence="5 10" id="KW-0067">ATP-binding</keyword>